<dbReference type="GO" id="GO:0000155">
    <property type="term" value="F:phosphorelay sensor kinase activity"/>
    <property type="evidence" value="ECO:0007669"/>
    <property type="project" value="InterPro"/>
</dbReference>
<feature type="modified residue" description="4-aspartylphosphate" evidence="6">
    <location>
        <position position="932"/>
    </location>
</feature>
<dbReference type="InterPro" id="IPR036890">
    <property type="entry name" value="HATPase_C_sf"/>
</dbReference>
<dbReference type="SUPFAM" id="SSF47384">
    <property type="entry name" value="Homodimeric domain of signal transducing histidine kinase"/>
    <property type="match status" value="1"/>
</dbReference>
<dbReference type="Pfam" id="PF00072">
    <property type="entry name" value="Response_reg"/>
    <property type="match status" value="1"/>
</dbReference>
<dbReference type="InterPro" id="IPR003661">
    <property type="entry name" value="HisK_dim/P_dom"/>
</dbReference>
<dbReference type="CDD" id="cd00082">
    <property type="entry name" value="HisKA"/>
    <property type="match status" value="1"/>
</dbReference>
<dbReference type="InterPro" id="IPR003594">
    <property type="entry name" value="HATPase_dom"/>
</dbReference>
<evidence type="ECO:0000259" key="9">
    <source>
        <dbReference type="PROSITE" id="PS50110"/>
    </source>
</evidence>
<evidence type="ECO:0000313" key="10">
    <source>
        <dbReference type="EMBL" id="CTR06728.1"/>
    </source>
</evidence>
<comment type="catalytic activity">
    <reaction evidence="1">
        <text>ATP + protein L-histidine = ADP + protein N-phospho-L-histidine.</text>
        <dbReference type="EC" id="2.7.13.3"/>
    </reaction>
</comment>
<proteinExistence type="predicted"/>
<dbReference type="InterPro" id="IPR011006">
    <property type="entry name" value="CheY-like_superfamily"/>
</dbReference>
<sequence length="1025" mass="111688">MSYPRNSYPAIPHLSFRNRLIAAAKLAPSPPPTASASLHPLLSTTGAVASAAHEFSTERAAAGVIAAAMVEDALATLLKRYSDGTAALDVTKLPVHQPDELVFEDHIARDDGTGSSSDQQAVLGEEGSLEYAKELYRRKGHLPALKNPREEERRRVLRRYSLHSVGRVPAIDQLAKLARDVFQVDTVVVNVVLEDRVLFVSTSGWDPKEEDEDFPRIAVDRDASFCPHAMSKTPDSGCFQVPDAVHDWRFKRSPLVNQGKGPVGFFASSNINLRPVPIPEAPEREAMPVGSLCLVHHESKPPLSEAEERMLKQFAVMAANQFELAFEKERHRLNDLRNEYTADLFRRLMVHPSRNLVPASPSSLPCAMSGVCDKVRDHTGSDYCLVLDLRAFNFPSSTCAPTTPDTPPVNSPPRTPRVSPGLTRRRRDPSVHGPGHISVMDVSSGPCDSTPQERNEWNQLVNSEHGTAAVASALTEYHDSQRTSFALPVPSPDKSVARLPTALSDLLPQRTTAAIAVPVFDHEGEPALFMVCGSTQPHFEFEPSDEQFVASIGAILIAGQSQERILAADKAKTSFVGHISHELRTPLFALGSQLELIRTMMDPTALATITPLLDVAETCLTSLREILDDTLDYTKLSLSNGQPSRKDTTLCEVDLESLIVDVVKSCASKAKDLARLRGMDDGRAHEQVPLMFRSAVGDGTRVKIDVGGFKRVLINLISNAMKFTDSGSITIAVSTSREVGKDAQQEFVFEVIDTGKGMDSTFMRDDLLTPFKQKDPFAPGAGLGTSIADNIVKRMGGSLRYRSTLGRGTTAMVTVPLEVVSGPVVRCDDPVTRNLTQELEHLFNPIRGISRPASPGPSKTSRSASAPVPSSRPPDDPPQSRVRCLVVDDNAIARRVLVTYLKTKKIEYAEAGGGAEAIELFKSFKPNLVWCDIQMPDIDGIEASRVMREHEHANKLPPARIIAISGLDSTHANHADVVASGQVDEWFVKAGSSLRTLAGDLVKYDKALAEREQDKLVNGVSHLAI</sequence>
<dbReference type="EMBL" id="CWKI01000005">
    <property type="protein sequence ID" value="CTR06728.1"/>
    <property type="molecule type" value="Genomic_DNA"/>
</dbReference>
<dbReference type="GO" id="GO:0005886">
    <property type="term" value="C:plasma membrane"/>
    <property type="evidence" value="ECO:0007669"/>
    <property type="project" value="TreeGrafter"/>
</dbReference>
<protein>
    <recommendedName>
        <fullName evidence="2">histidine kinase</fullName>
        <ecNumber evidence="2">2.7.13.3</ecNumber>
    </recommendedName>
</protein>
<dbReference type="InterPro" id="IPR004358">
    <property type="entry name" value="Sig_transdc_His_kin-like_C"/>
</dbReference>
<evidence type="ECO:0000256" key="7">
    <source>
        <dbReference type="SAM" id="MobiDB-lite"/>
    </source>
</evidence>
<dbReference type="SMART" id="SM00448">
    <property type="entry name" value="REC"/>
    <property type="match status" value="1"/>
</dbReference>
<dbReference type="STRING" id="5286.A0A0K3CCU0"/>
<dbReference type="PANTHER" id="PTHR43047:SF72">
    <property type="entry name" value="OSMOSENSING HISTIDINE PROTEIN KINASE SLN1"/>
    <property type="match status" value="1"/>
</dbReference>
<evidence type="ECO:0000256" key="3">
    <source>
        <dbReference type="ARBA" id="ARBA00022553"/>
    </source>
</evidence>
<name>A0A0K3CCU0_RHOTO</name>
<dbReference type="SUPFAM" id="SSF55781">
    <property type="entry name" value="GAF domain-like"/>
    <property type="match status" value="1"/>
</dbReference>
<dbReference type="CDD" id="cd17546">
    <property type="entry name" value="REC_hyHK_CKI1_RcsC-like"/>
    <property type="match status" value="1"/>
</dbReference>
<evidence type="ECO:0000256" key="4">
    <source>
        <dbReference type="ARBA" id="ARBA00022679"/>
    </source>
</evidence>
<dbReference type="Gene3D" id="3.30.565.10">
    <property type="entry name" value="Histidine kinase-like ATPase, C-terminal domain"/>
    <property type="match status" value="1"/>
</dbReference>
<dbReference type="PROSITE" id="PS50110">
    <property type="entry name" value="RESPONSE_REGULATORY"/>
    <property type="match status" value="1"/>
</dbReference>
<feature type="region of interest" description="Disordered" evidence="7">
    <location>
        <begin position="398"/>
        <end position="453"/>
    </location>
</feature>
<dbReference type="Proteomes" id="UP000199069">
    <property type="component" value="Unassembled WGS sequence"/>
</dbReference>
<dbReference type="Gene3D" id="3.30.450.40">
    <property type="match status" value="1"/>
</dbReference>
<dbReference type="Pfam" id="PF02518">
    <property type="entry name" value="HATPase_c"/>
    <property type="match status" value="1"/>
</dbReference>
<dbReference type="InterPro" id="IPR001789">
    <property type="entry name" value="Sig_transdc_resp-reg_receiver"/>
</dbReference>
<dbReference type="InterPro" id="IPR036097">
    <property type="entry name" value="HisK_dim/P_sf"/>
</dbReference>
<evidence type="ECO:0000256" key="6">
    <source>
        <dbReference type="PROSITE-ProRule" id="PRU00169"/>
    </source>
</evidence>
<dbReference type="SUPFAM" id="SSF55874">
    <property type="entry name" value="ATPase domain of HSP90 chaperone/DNA topoisomerase II/histidine kinase"/>
    <property type="match status" value="1"/>
</dbReference>
<dbReference type="GO" id="GO:0009927">
    <property type="term" value="F:histidine phosphotransfer kinase activity"/>
    <property type="evidence" value="ECO:0007669"/>
    <property type="project" value="TreeGrafter"/>
</dbReference>
<feature type="compositionally biased region" description="Pro residues" evidence="7">
    <location>
        <begin position="404"/>
        <end position="415"/>
    </location>
</feature>
<dbReference type="EC" id="2.7.13.3" evidence="2"/>
<evidence type="ECO:0000256" key="2">
    <source>
        <dbReference type="ARBA" id="ARBA00012438"/>
    </source>
</evidence>
<organism evidence="10 11">
    <name type="scientific">Rhodotorula toruloides</name>
    <name type="common">Yeast</name>
    <name type="synonym">Rhodosporidium toruloides</name>
    <dbReference type="NCBI Taxonomy" id="5286"/>
    <lineage>
        <taxon>Eukaryota</taxon>
        <taxon>Fungi</taxon>
        <taxon>Dikarya</taxon>
        <taxon>Basidiomycota</taxon>
        <taxon>Pucciniomycotina</taxon>
        <taxon>Microbotryomycetes</taxon>
        <taxon>Sporidiobolales</taxon>
        <taxon>Sporidiobolaceae</taxon>
        <taxon>Rhodotorula</taxon>
    </lineage>
</organism>
<keyword evidence="4" id="KW-0808">Transferase</keyword>
<keyword evidence="5" id="KW-0418">Kinase</keyword>
<dbReference type="PANTHER" id="PTHR43047">
    <property type="entry name" value="TWO-COMPONENT HISTIDINE PROTEIN KINASE"/>
    <property type="match status" value="1"/>
</dbReference>
<evidence type="ECO:0000256" key="5">
    <source>
        <dbReference type="ARBA" id="ARBA00022777"/>
    </source>
</evidence>
<evidence type="ECO:0000259" key="8">
    <source>
        <dbReference type="PROSITE" id="PS50109"/>
    </source>
</evidence>
<feature type="region of interest" description="Disordered" evidence="7">
    <location>
        <begin position="846"/>
        <end position="881"/>
    </location>
</feature>
<dbReference type="SMART" id="SM00388">
    <property type="entry name" value="HisKA"/>
    <property type="match status" value="1"/>
</dbReference>
<dbReference type="InterPro" id="IPR029016">
    <property type="entry name" value="GAF-like_dom_sf"/>
</dbReference>
<evidence type="ECO:0000313" key="11">
    <source>
        <dbReference type="Proteomes" id="UP000199069"/>
    </source>
</evidence>
<dbReference type="SMART" id="SM00387">
    <property type="entry name" value="HATPase_c"/>
    <property type="match status" value="1"/>
</dbReference>
<feature type="domain" description="Histidine kinase" evidence="8">
    <location>
        <begin position="578"/>
        <end position="819"/>
    </location>
</feature>
<dbReference type="Gene3D" id="3.40.50.2300">
    <property type="match status" value="1"/>
</dbReference>
<reference evidence="10 11" key="1">
    <citation type="submission" date="2015-07" db="EMBL/GenBank/DDBJ databases">
        <authorList>
            <person name="Cajimat M.N.B."/>
            <person name="Milazzo M.L."/>
            <person name="Fulhorst C.F."/>
        </authorList>
    </citation>
    <scope>NUCLEOTIDE SEQUENCE [LARGE SCALE GENOMIC DNA]</scope>
    <source>
        <strain evidence="10">Single colony</strain>
    </source>
</reference>
<evidence type="ECO:0000256" key="1">
    <source>
        <dbReference type="ARBA" id="ARBA00000085"/>
    </source>
</evidence>
<dbReference type="PROSITE" id="PS50109">
    <property type="entry name" value="HIS_KIN"/>
    <property type="match status" value="1"/>
</dbReference>
<dbReference type="PRINTS" id="PR00344">
    <property type="entry name" value="BCTRLSENSOR"/>
</dbReference>
<keyword evidence="3 6" id="KW-0597">Phosphoprotein</keyword>
<keyword evidence="11" id="KW-1185">Reference proteome</keyword>
<gene>
    <name evidence="10" type="primary">FGENESH: predicted gene_5.134</name>
    <name evidence="10" type="ORF">BN2166_0025890</name>
</gene>
<dbReference type="Gene3D" id="1.10.287.130">
    <property type="match status" value="1"/>
</dbReference>
<dbReference type="AlphaFoldDB" id="A0A0K3CCU0"/>
<dbReference type="InterPro" id="IPR005467">
    <property type="entry name" value="His_kinase_dom"/>
</dbReference>
<dbReference type="Pfam" id="PF00512">
    <property type="entry name" value="HisKA"/>
    <property type="match status" value="1"/>
</dbReference>
<dbReference type="OMA" id="MEDWRFR"/>
<dbReference type="SUPFAM" id="SSF52172">
    <property type="entry name" value="CheY-like"/>
    <property type="match status" value="1"/>
</dbReference>
<accession>A0A0K3CCU0</accession>
<feature type="domain" description="Response regulatory" evidence="9">
    <location>
        <begin position="883"/>
        <end position="995"/>
    </location>
</feature>